<evidence type="ECO:0000313" key="2">
    <source>
        <dbReference type="EMBL" id="KKQ70813.1"/>
    </source>
</evidence>
<feature type="transmembrane region" description="Helical" evidence="1">
    <location>
        <begin position="135"/>
        <end position="168"/>
    </location>
</feature>
<feature type="transmembrane region" description="Helical" evidence="1">
    <location>
        <begin position="567"/>
        <end position="585"/>
    </location>
</feature>
<feature type="transmembrane region" description="Helical" evidence="1">
    <location>
        <begin position="209"/>
        <end position="228"/>
    </location>
</feature>
<keyword evidence="1" id="KW-0472">Membrane</keyword>
<name>A0A0G0JTJ8_9BACT</name>
<keyword evidence="1" id="KW-0812">Transmembrane</keyword>
<feature type="transmembrane region" description="Helical" evidence="1">
    <location>
        <begin position="380"/>
        <end position="398"/>
    </location>
</feature>
<proteinExistence type="predicted"/>
<protein>
    <submittedName>
        <fullName evidence="2">Uncharacterized protein</fullName>
    </submittedName>
</protein>
<organism evidence="2 3">
    <name type="scientific">Candidatus Shapirobacteria bacterium GW2011_GWE2_38_30</name>
    <dbReference type="NCBI Taxonomy" id="1618490"/>
    <lineage>
        <taxon>Bacteria</taxon>
        <taxon>Candidatus Shapironibacteriota</taxon>
    </lineage>
</organism>
<dbReference type="Proteomes" id="UP000034406">
    <property type="component" value="Unassembled WGS sequence"/>
</dbReference>
<feature type="transmembrane region" description="Helical" evidence="1">
    <location>
        <begin position="283"/>
        <end position="300"/>
    </location>
</feature>
<evidence type="ECO:0000256" key="1">
    <source>
        <dbReference type="SAM" id="Phobius"/>
    </source>
</evidence>
<accession>A0A0G0JTJ8</accession>
<dbReference type="STRING" id="1618490.US90_C0005G0027"/>
<evidence type="ECO:0000313" key="3">
    <source>
        <dbReference type="Proteomes" id="UP000034406"/>
    </source>
</evidence>
<reference evidence="2 3" key="1">
    <citation type="journal article" date="2015" name="Nature">
        <title>rRNA introns, odd ribosomes, and small enigmatic genomes across a large radiation of phyla.</title>
        <authorList>
            <person name="Brown C.T."/>
            <person name="Hug L.A."/>
            <person name="Thomas B.C."/>
            <person name="Sharon I."/>
            <person name="Castelle C.J."/>
            <person name="Singh A."/>
            <person name="Wilkins M.J."/>
            <person name="Williams K.H."/>
            <person name="Banfield J.F."/>
        </authorList>
    </citation>
    <scope>NUCLEOTIDE SEQUENCE [LARGE SCALE GENOMIC DNA]</scope>
</reference>
<dbReference type="EMBL" id="LBUT01000005">
    <property type="protein sequence ID" value="KKQ70813.1"/>
    <property type="molecule type" value="Genomic_DNA"/>
</dbReference>
<feature type="transmembrane region" description="Helical" evidence="1">
    <location>
        <begin position="248"/>
        <end position="271"/>
    </location>
</feature>
<dbReference type="AlphaFoldDB" id="A0A0G0JTJ8"/>
<feature type="transmembrane region" description="Helical" evidence="1">
    <location>
        <begin position="320"/>
        <end position="343"/>
    </location>
</feature>
<gene>
    <name evidence="2" type="ORF">US90_C0005G0027</name>
</gene>
<feature type="transmembrane region" description="Helical" evidence="1">
    <location>
        <begin position="102"/>
        <end position="123"/>
    </location>
</feature>
<feature type="transmembrane region" description="Helical" evidence="1">
    <location>
        <begin position="410"/>
        <end position="433"/>
    </location>
</feature>
<sequence length="591" mass="66927">MKKILILAAILYTLLGAVTYHPDTKLTLRYPALESGQVWDIYRYTNEHVLNIPNFHYPPAHFWWLKIHYPIAKLLGGVGFDKWLESGSVEASYYLESWRYNLAVKMPLLLLGLACGWLIYGIIKKSGFGESESRGGVLIWLFNPVTLYALVAMGQNDIVAIFLFLLGWYFWKKWYLALPFWALAAGVKSYPLIWTMLFLVVAEKKLPRLVAKALVIVMGYVLILLPWLSKPYFWADVMNSGLSQRMFLANIPIGFDKEVVLIPLLLVILAVKFFGKKNKVKNIALVLIIGSLLILGFSHFNPQWLLWLLPFVAIKWAVNGITGSELMAAILVLGCWIILILGFDDKFLSWGLVGPINPDLINYPTLVQLAKNRNVSLKGVINLAQSALAGVGLALIFVKSKKGFKLKPVLLAKNLVFLPWILLALLVGMVGVIKVDRKVGISKGDEVLQVARIDKEWTYLANRGLRYVEISLNNPGSLSKDRAVLLIKNEKGQQLRKEFSGYNAVDDSWLRVDIPASMSDSRVITLSVEQLERQDGLLTISLDENGKWAINQYFRGYTSSKDIMNKLVFSWWIWVGAVILSIWYYRNAQKN</sequence>
<feature type="transmembrane region" description="Helical" evidence="1">
    <location>
        <begin position="180"/>
        <end position="202"/>
    </location>
</feature>
<keyword evidence="1" id="KW-1133">Transmembrane helix</keyword>
<comment type="caution">
    <text evidence="2">The sequence shown here is derived from an EMBL/GenBank/DDBJ whole genome shotgun (WGS) entry which is preliminary data.</text>
</comment>